<evidence type="ECO:0000313" key="2">
    <source>
        <dbReference type="Proteomes" id="UP000095283"/>
    </source>
</evidence>
<name>A0A1I7XLY3_HETBA</name>
<evidence type="ECO:0000313" key="3">
    <source>
        <dbReference type="WBParaSite" id="Hba_18792"/>
    </source>
</evidence>
<accession>A0A1I7XLY3</accession>
<dbReference type="WBParaSite" id="Hba_18792">
    <property type="protein sequence ID" value="Hba_18792"/>
    <property type="gene ID" value="Hba_18792"/>
</dbReference>
<dbReference type="AlphaFoldDB" id="A0A1I7XLY3"/>
<proteinExistence type="predicted"/>
<evidence type="ECO:0000256" key="1">
    <source>
        <dbReference type="SAM" id="MobiDB-lite"/>
    </source>
</evidence>
<dbReference type="Proteomes" id="UP000095283">
    <property type="component" value="Unplaced"/>
</dbReference>
<sequence length="156" mass="18113">MGRASTLALHERGQMKAPSTAGHSVKQIADVVKHSRKAIINFLRHQEEYESTVWRMLDKCPNIVRSRMKKWPQLTQGHKDERLCWARIFMRCNWEKDLRHFSIGNFDGGSVMIWGSFSSMGLIGNNEQHELPKYLRTSSSPVSPTFSRRRIHFSTI</sequence>
<reference evidence="3" key="1">
    <citation type="submission" date="2016-11" db="UniProtKB">
        <authorList>
            <consortium name="WormBaseParasite"/>
        </authorList>
    </citation>
    <scope>IDENTIFICATION</scope>
</reference>
<protein>
    <submittedName>
        <fullName evidence="3">HTH_Tnp_Tc3_1 domain-containing protein</fullName>
    </submittedName>
</protein>
<dbReference type="Gene3D" id="1.10.10.60">
    <property type="entry name" value="Homeodomain-like"/>
    <property type="match status" value="1"/>
</dbReference>
<keyword evidence="2" id="KW-1185">Reference proteome</keyword>
<organism evidence="2 3">
    <name type="scientific">Heterorhabditis bacteriophora</name>
    <name type="common">Entomopathogenic nematode worm</name>
    <dbReference type="NCBI Taxonomy" id="37862"/>
    <lineage>
        <taxon>Eukaryota</taxon>
        <taxon>Metazoa</taxon>
        <taxon>Ecdysozoa</taxon>
        <taxon>Nematoda</taxon>
        <taxon>Chromadorea</taxon>
        <taxon>Rhabditida</taxon>
        <taxon>Rhabditina</taxon>
        <taxon>Rhabditomorpha</taxon>
        <taxon>Strongyloidea</taxon>
        <taxon>Heterorhabditidae</taxon>
        <taxon>Heterorhabditis</taxon>
    </lineage>
</organism>
<feature type="region of interest" description="Disordered" evidence="1">
    <location>
        <begin position="1"/>
        <end position="22"/>
    </location>
</feature>